<accession>A0ABS9KRM0</accession>
<keyword evidence="2" id="KW-0378">Hydrolase</keyword>
<feature type="signal peptide" evidence="1">
    <location>
        <begin position="1"/>
        <end position="25"/>
    </location>
</feature>
<dbReference type="InterPro" id="IPR018550">
    <property type="entry name" value="Lipid-A_deacylase-rel"/>
</dbReference>
<dbReference type="Proteomes" id="UP001165367">
    <property type="component" value="Unassembled WGS sequence"/>
</dbReference>
<dbReference type="Pfam" id="PF09411">
    <property type="entry name" value="PagL"/>
    <property type="match status" value="1"/>
</dbReference>
<keyword evidence="3" id="KW-1185">Reference proteome</keyword>
<evidence type="ECO:0000256" key="1">
    <source>
        <dbReference type="SAM" id="SignalP"/>
    </source>
</evidence>
<evidence type="ECO:0000313" key="2">
    <source>
        <dbReference type="EMBL" id="MCG2614924.1"/>
    </source>
</evidence>
<feature type="chain" id="PRO_5046269596" evidence="1">
    <location>
        <begin position="26"/>
        <end position="371"/>
    </location>
</feature>
<sequence length="371" mass="41243">MRINSNIRWLTLTATLLSISSLSTAGEIINAVDTIPVNNWSFGINHHLGSFIANQPKSEYIRDSYTSLTEIFIEKKTNGEADWHLSHKYPAVGLGLIAGNPGSREYIGNLYAVYPYIRFPLLHTRRYEASIKTGGGLAVVGKPYDVYSNPKNTLIGTRFNVFLSFVLQNEVKLSERFHLAAGIGIMHVSNGSTKLPNLGLNIPNLSAGIRYALGRPNQHKRTLLDTSSSKIDFAAYTSISVKQYPWVGGSYYLINAAQLEASKRTGRNSSFGLGALLLYDRTIRRYAMEDRTGDLSYQKFQAGLYLSYEHFLGRLSIPVNIGAYLYNGSSSGIFQQYGIRYKATDHVSTQLLLKSHSGQAEFIHIGVGYNF</sequence>
<keyword evidence="1" id="KW-0732">Signal</keyword>
<name>A0ABS9KRM0_9BACT</name>
<dbReference type="Gene3D" id="2.40.160.20">
    <property type="match status" value="1"/>
</dbReference>
<dbReference type="GO" id="GO:0016787">
    <property type="term" value="F:hydrolase activity"/>
    <property type="evidence" value="ECO:0007669"/>
    <property type="project" value="UniProtKB-KW"/>
</dbReference>
<comment type="caution">
    <text evidence="2">The sequence shown here is derived from an EMBL/GenBank/DDBJ whole genome shotgun (WGS) entry which is preliminary data.</text>
</comment>
<dbReference type="EMBL" id="JAKLTR010000006">
    <property type="protein sequence ID" value="MCG2614924.1"/>
    <property type="molecule type" value="Genomic_DNA"/>
</dbReference>
<organism evidence="2 3">
    <name type="scientific">Terrimonas ginsenosidimutans</name>
    <dbReference type="NCBI Taxonomy" id="2908004"/>
    <lineage>
        <taxon>Bacteria</taxon>
        <taxon>Pseudomonadati</taxon>
        <taxon>Bacteroidota</taxon>
        <taxon>Chitinophagia</taxon>
        <taxon>Chitinophagales</taxon>
        <taxon>Chitinophagaceae</taxon>
        <taxon>Terrimonas</taxon>
    </lineage>
</organism>
<gene>
    <name evidence="2" type="ORF">LZZ85_11555</name>
</gene>
<dbReference type="RefSeq" id="WP_237871794.1">
    <property type="nucleotide sequence ID" value="NZ_JAKLTR010000006.1"/>
</dbReference>
<proteinExistence type="predicted"/>
<protein>
    <submittedName>
        <fullName evidence="2">Acyloxyacyl hydrolase</fullName>
    </submittedName>
</protein>
<evidence type="ECO:0000313" key="3">
    <source>
        <dbReference type="Proteomes" id="UP001165367"/>
    </source>
</evidence>
<reference evidence="2" key="1">
    <citation type="submission" date="2022-01" db="EMBL/GenBank/DDBJ databases">
        <authorList>
            <person name="Jo J.-H."/>
            <person name="Im W.-T."/>
        </authorList>
    </citation>
    <scope>NUCLEOTIDE SEQUENCE</scope>
    <source>
        <strain evidence="2">NA20</strain>
    </source>
</reference>